<protein>
    <submittedName>
        <fullName evidence="2">Uncharacterized protein</fullName>
    </submittedName>
</protein>
<feature type="compositionally biased region" description="Basic and acidic residues" evidence="1">
    <location>
        <begin position="1"/>
        <end position="15"/>
    </location>
</feature>
<accession>A0AAV5HZG1</accession>
<organism evidence="2 3">
    <name type="scientific">Rubroshorea leprosula</name>
    <dbReference type="NCBI Taxonomy" id="152421"/>
    <lineage>
        <taxon>Eukaryota</taxon>
        <taxon>Viridiplantae</taxon>
        <taxon>Streptophyta</taxon>
        <taxon>Embryophyta</taxon>
        <taxon>Tracheophyta</taxon>
        <taxon>Spermatophyta</taxon>
        <taxon>Magnoliopsida</taxon>
        <taxon>eudicotyledons</taxon>
        <taxon>Gunneridae</taxon>
        <taxon>Pentapetalae</taxon>
        <taxon>rosids</taxon>
        <taxon>malvids</taxon>
        <taxon>Malvales</taxon>
        <taxon>Dipterocarpaceae</taxon>
        <taxon>Rubroshorea</taxon>
    </lineage>
</organism>
<comment type="caution">
    <text evidence="2">The sequence shown here is derived from an EMBL/GenBank/DDBJ whole genome shotgun (WGS) entry which is preliminary data.</text>
</comment>
<sequence>MGGERENKRRKDGISERLIGQKNPTREAMEWQVMIWEKKATMVGWFLLQRTLEYYLRYAFYPSVIFSI</sequence>
<dbReference type="AlphaFoldDB" id="A0AAV5HZG1"/>
<keyword evidence="3" id="KW-1185">Reference proteome</keyword>
<reference evidence="2 3" key="1">
    <citation type="journal article" date="2021" name="Commun. Biol.">
        <title>The genome of Shorea leprosula (Dipterocarpaceae) highlights the ecological relevance of drought in aseasonal tropical rainforests.</title>
        <authorList>
            <person name="Ng K.K.S."/>
            <person name="Kobayashi M.J."/>
            <person name="Fawcett J.A."/>
            <person name="Hatakeyama M."/>
            <person name="Paape T."/>
            <person name="Ng C.H."/>
            <person name="Ang C.C."/>
            <person name="Tnah L.H."/>
            <person name="Lee C.T."/>
            <person name="Nishiyama T."/>
            <person name="Sese J."/>
            <person name="O'Brien M.J."/>
            <person name="Copetti D."/>
            <person name="Mohd Noor M.I."/>
            <person name="Ong R.C."/>
            <person name="Putra M."/>
            <person name="Sireger I.Z."/>
            <person name="Indrioko S."/>
            <person name="Kosugi Y."/>
            <person name="Izuno A."/>
            <person name="Isagi Y."/>
            <person name="Lee S.L."/>
            <person name="Shimizu K.K."/>
        </authorList>
    </citation>
    <scope>NUCLEOTIDE SEQUENCE [LARGE SCALE GENOMIC DNA]</scope>
    <source>
        <strain evidence="2">214</strain>
    </source>
</reference>
<name>A0AAV5HZG1_9ROSI</name>
<evidence type="ECO:0000313" key="3">
    <source>
        <dbReference type="Proteomes" id="UP001054252"/>
    </source>
</evidence>
<proteinExistence type="predicted"/>
<evidence type="ECO:0000256" key="1">
    <source>
        <dbReference type="SAM" id="MobiDB-lite"/>
    </source>
</evidence>
<feature type="region of interest" description="Disordered" evidence="1">
    <location>
        <begin position="1"/>
        <end position="21"/>
    </location>
</feature>
<gene>
    <name evidence="2" type="ORF">SLEP1_g7715</name>
</gene>
<dbReference type="EMBL" id="BPVZ01000007">
    <property type="protein sequence ID" value="GKU94188.1"/>
    <property type="molecule type" value="Genomic_DNA"/>
</dbReference>
<dbReference type="Proteomes" id="UP001054252">
    <property type="component" value="Unassembled WGS sequence"/>
</dbReference>
<evidence type="ECO:0000313" key="2">
    <source>
        <dbReference type="EMBL" id="GKU94188.1"/>
    </source>
</evidence>